<organism evidence="1 2">
    <name type="scientific">Rhodoplanes elegans</name>
    <dbReference type="NCBI Taxonomy" id="29408"/>
    <lineage>
        <taxon>Bacteria</taxon>
        <taxon>Pseudomonadati</taxon>
        <taxon>Pseudomonadota</taxon>
        <taxon>Alphaproteobacteria</taxon>
        <taxon>Hyphomicrobiales</taxon>
        <taxon>Nitrobacteraceae</taxon>
        <taxon>Rhodoplanes</taxon>
    </lineage>
</organism>
<name>A0A327KXN3_9BRAD</name>
<comment type="caution">
    <text evidence="1">The sequence shown here is derived from an EMBL/GenBank/DDBJ whole genome shotgun (WGS) entry which is preliminary data.</text>
</comment>
<protein>
    <submittedName>
        <fullName evidence="1">Uncharacterized protein</fullName>
    </submittedName>
</protein>
<dbReference type="AlphaFoldDB" id="A0A327KXN3"/>
<gene>
    <name evidence="1" type="ORF">CH338_01375</name>
</gene>
<accession>A0A327KXN3</accession>
<evidence type="ECO:0000313" key="1">
    <source>
        <dbReference type="EMBL" id="RAI41982.1"/>
    </source>
</evidence>
<keyword evidence="2" id="KW-1185">Reference proteome</keyword>
<reference evidence="1 2" key="1">
    <citation type="submission" date="2017-07" db="EMBL/GenBank/DDBJ databases">
        <title>Draft Genome Sequences of Select Purple Nonsulfur Bacteria.</title>
        <authorList>
            <person name="Lasarre B."/>
            <person name="Mckinlay J.B."/>
        </authorList>
    </citation>
    <scope>NUCLEOTIDE SEQUENCE [LARGE SCALE GENOMIC DNA]</scope>
    <source>
        <strain evidence="1 2">DSM 11907</strain>
    </source>
</reference>
<evidence type="ECO:0000313" key="2">
    <source>
        <dbReference type="Proteomes" id="UP000248863"/>
    </source>
</evidence>
<sequence>MLFSTSPRSPNPATLESRVPRHRLSPISSTAGRFDIAIIAQQPNTLVLVGELLAIVPLIVLSASDEAEYS</sequence>
<dbReference type="Proteomes" id="UP000248863">
    <property type="component" value="Unassembled WGS sequence"/>
</dbReference>
<proteinExistence type="predicted"/>
<dbReference type="EMBL" id="NPEU01000006">
    <property type="protein sequence ID" value="RAI41982.1"/>
    <property type="molecule type" value="Genomic_DNA"/>
</dbReference>